<dbReference type="PROSITE" id="PS00678">
    <property type="entry name" value="WD_REPEATS_1"/>
    <property type="match status" value="3"/>
</dbReference>
<dbReference type="PROSITE" id="PS50294">
    <property type="entry name" value="WD_REPEATS_REGION"/>
    <property type="match status" value="3"/>
</dbReference>
<proteinExistence type="inferred from homology"/>
<reference evidence="5 6" key="1">
    <citation type="submission" date="2018-03" db="EMBL/GenBank/DDBJ databases">
        <authorList>
            <person name="Fogelqvist J."/>
        </authorList>
    </citation>
    <scope>NUCLEOTIDE SEQUENCE [LARGE SCALE GENOMIC DNA]</scope>
</reference>
<protein>
    <submittedName>
        <fullName evidence="5">Uncharacterized protein</fullName>
    </submittedName>
</protein>
<gene>
    <name evidence="5" type="ORF">PLBR_LOCUS6065</name>
</gene>
<dbReference type="PROSITE" id="PS50082">
    <property type="entry name" value="WD_REPEATS_2"/>
    <property type="match status" value="3"/>
</dbReference>
<evidence type="ECO:0000256" key="3">
    <source>
        <dbReference type="ARBA" id="ARBA00022737"/>
    </source>
</evidence>
<dbReference type="Gene3D" id="2.130.10.10">
    <property type="entry name" value="YVTN repeat-like/Quinoprotein amine dehydrogenase"/>
    <property type="match status" value="1"/>
</dbReference>
<keyword evidence="5" id="KW-0496">Mitochondrion</keyword>
<dbReference type="GO" id="GO:0031931">
    <property type="term" value="C:TORC1 complex"/>
    <property type="evidence" value="ECO:0007669"/>
    <property type="project" value="InterPro"/>
</dbReference>
<feature type="repeat" description="WD" evidence="4">
    <location>
        <begin position="224"/>
        <end position="265"/>
    </location>
</feature>
<dbReference type="InterPro" id="IPR019775">
    <property type="entry name" value="WD40_repeat_CS"/>
</dbReference>
<dbReference type="GO" id="GO:0031932">
    <property type="term" value="C:TORC2 complex"/>
    <property type="evidence" value="ECO:0007669"/>
    <property type="project" value="InterPro"/>
</dbReference>
<name>A0A3P3YFU3_PLABS</name>
<evidence type="ECO:0000313" key="5">
    <source>
        <dbReference type="EMBL" id="SPQ98850.1"/>
    </source>
</evidence>
<dbReference type="GO" id="GO:0032956">
    <property type="term" value="P:regulation of actin cytoskeleton organization"/>
    <property type="evidence" value="ECO:0007669"/>
    <property type="project" value="TreeGrafter"/>
</dbReference>
<geneLocation type="mitochondrion" evidence="5"/>
<comment type="similarity">
    <text evidence="1">Belongs to the WD repeat LST8 family.</text>
</comment>
<dbReference type="InterPro" id="IPR020472">
    <property type="entry name" value="WD40_PAC1"/>
</dbReference>
<feature type="repeat" description="WD" evidence="4">
    <location>
        <begin position="95"/>
        <end position="136"/>
    </location>
</feature>
<accession>A0A3P3YFU3</accession>
<evidence type="ECO:0000256" key="2">
    <source>
        <dbReference type="ARBA" id="ARBA00022574"/>
    </source>
</evidence>
<dbReference type="InterPro" id="IPR036322">
    <property type="entry name" value="WD40_repeat_dom_sf"/>
</dbReference>
<dbReference type="GO" id="GO:0031929">
    <property type="term" value="P:TOR signaling"/>
    <property type="evidence" value="ECO:0007669"/>
    <property type="project" value="InterPro"/>
</dbReference>
<dbReference type="CDD" id="cd00200">
    <property type="entry name" value="WD40"/>
    <property type="match status" value="1"/>
</dbReference>
<sequence length="328" mass="35541">MNWLITTHLVGLPIVRWRNPIMAASVVLATAGYGSIKLWQATSAQCRQSIPHPDSQVNRLDITADKQILAAAGNPSVRLYDIPTLNQNQSHIRCLNGHKANVMAIGFQKESKWMFSASEDGMIKIWDIRAGTCQKDLSNGSPVNDAALHPNQGEIVAVDEAGHVRIYDLTAGKLSTTLVPEDKSSLRSVSVASDASVIAAANTNGKFTTWSLAGEPQPRILQTVSAHNTYLLKCLISPDVRYLATTSADRTVKIWNLADNCELSQTLAGHKAWVWDCSFSADSAYLVTASSDKTARLWDLSSGDAVLEYQGHQKPATCVALNDSPNAT</sequence>
<dbReference type="InterPro" id="IPR037588">
    <property type="entry name" value="MLST8"/>
</dbReference>
<dbReference type="SMART" id="SM00320">
    <property type="entry name" value="WD40"/>
    <property type="match status" value="6"/>
</dbReference>
<dbReference type="Proteomes" id="UP000290189">
    <property type="component" value="Unassembled WGS sequence"/>
</dbReference>
<keyword evidence="3" id="KW-0677">Repeat</keyword>
<dbReference type="InterPro" id="IPR001680">
    <property type="entry name" value="WD40_rpt"/>
</dbReference>
<dbReference type="SUPFAM" id="SSF50978">
    <property type="entry name" value="WD40 repeat-like"/>
    <property type="match status" value="1"/>
</dbReference>
<dbReference type="EMBL" id="OVEO01000010">
    <property type="protein sequence ID" value="SPQ98850.1"/>
    <property type="molecule type" value="Genomic_DNA"/>
</dbReference>
<keyword evidence="2 4" id="KW-0853">WD repeat</keyword>
<dbReference type="AlphaFoldDB" id="A0A3P3YFU3"/>
<dbReference type="PRINTS" id="PR00320">
    <property type="entry name" value="GPROTEINBRPT"/>
</dbReference>
<dbReference type="PANTHER" id="PTHR19842:SF0">
    <property type="entry name" value="TARGET OF RAPAMYCIN COMPLEX SUBUNIT LST8"/>
    <property type="match status" value="1"/>
</dbReference>
<feature type="repeat" description="WD" evidence="4">
    <location>
        <begin position="267"/>
        <end position="308"/>
    </location>
</feature>
<dbReference type="InterPro" id="IPR015943">
    <property type="entry name" value="WD40/YVTN_repeat-like_dom_sf"/>
</dbReference>
<evidence type="ECO:0000256" key="1">
    <source>
        <dbReference type="ARBA" id="ARBA00009890"/>
    </source>
</evidence>
<dbReference type="PANTHER" id="PTHR19842">
    <property type="entry name" value="G BETA-LIKE PROTEIN GBL"/>
    <property type="match status" value="1"/>
</dbReference>
<evidence type="ECO:0000256" key="4">
    <source>
        <dbReference type="PROSITE-ProRule" id="PRU00221"/>
    </source>
</evidence>
<dbReference type="Pfam" id="PF00400">
    <property type="entry name" value="WD40"/>
    <property type="match status" value="3"/>
</dbReference>
<organism evidence="5 6">
    <name type="scientific">Plasmodiophora brassicae</name>
    <name type="common">Clubroot disease agent</name>
    <dbReference type="NCBI Taxonomy" id="37360"/>
    <lineage>
        <taxon>Eukaryota</taxon>
        <taxon>Sar</taxon>
        <taxon>Rhizaria</taxon>
        <taxon>Endomyxa</taxon>
        <taxon>Phytomyxea</taxon>
        <taxon>Plasmodiophorida</taxon>
        <taxon>Plasmodiophoridae</taxon>
        <taxon>Plasmodiophora</taxon>
    </lineage>
</organism>
<evidence type="ECO:0000313" key="6">
    <source>
        <dbReference type="Proteomes" id="UP000290189"/>
    </source>
</evidence>